<dbReference type="EMBL" id="JBBKTW010000005">
    <property type="protein sequence ID" value="MEN2989612.1"/>
    <property type="molecule type" value="Genomic_DNA"/>
</dbReference>
<evidence type="ECO:0000256" key="2">
    <source>
        <dbReference type="ARBA" id="ARBA00022448"/>
    </source>
</evidence>
<evidence type="ECO:0000256" key="1">
    <source>
        <dbReference type="ARBA" id="ARBA00009023"/>
    </source>
</evidence>
<organism evidence="5 6">
    <name type="scientific">Tistrella arctica</name>
    <dbReference type="NCBI Taxonomy" id="3133430"/>
    <lineage>
        <taxon>Bacteria</taxon>
        <taxon>Pseudomonadati</taxon>
        <taxon>Pseudomonadota</taxon>
        <taxon>Alphaproteobacteria</taxon>
        <taxon>Geminicoccales</taxon>
        <taxon>Geminicoccaceae</taxon>
        <taxon>Tistrella</taxon>
    </lineage>
</organism>
<name>A0ABU9YLL5_9PROT</name>
<evidence type="ECO:0000256" key="4">
    <source>
        <dbReference type="SAM" id="SignalP"/>
    </source>
</evidence>
<dbReference type="PANTHER" id="PTHR33376:SF7">
    <property type="entry name" value="C4-DICARBOXYLATE-BINDING PROTEIN DCTB"/>
    <property type="match status" value="1"/>
</dbReference>
<comment type="similarity">
    <text evidence="1">Belongs to the bacterial solute-binding protein 7 family.</text>
</comment>
<evidence type="ECO:0000313" key="5">
    <source>
        <dbReference type="EMBL" id="MEN2989612.1"/>
    </source>
</evidence>
<sequence>MTSAFYVRAILPTAIAVTTVAMAASITVASAQTTLRYTDYSPNRGIRAEIVEDFLKRIETGSDGRIKIERYWAQSLLPGTKTLEGLRNGVASFGTITADYTPNDLFAYRVGDLPVDNPHEVAGALALYDLATTNPVLQAEFDRLGVVYVANYSLGPIQMMCNNVDIVSADDFAGKKVRAVGNWSQIYAALGAVPAMVPLSEAYQALGSGMIDCSQAYGYIAEAYKLYEVGTSFTVIDGGTIQANGMFFGKRDFQRLTPGDQEMILRLGRELTGEIAAATRARNQDVIARMETGIDGHVITVHRFNDADRARIDQASQPFLDAFVKDAAARGIDGAALLADYRARLAAHLEALQR</sequence>
<evidence type="ECO:0000256" key="3">
    <source>
        <dbReference type="ARBA" id="ARBA00022729"/>
    </source>
</evidence>
<keyword evidence="3 4" id="KW-0732">Signal</keyword>
<proteinExistence type="inferred from homology"/>
<evidence type="ECO:0000313" key="6">
    <source>
        <dbReference type="Proteomes" id="UP001413721"/>
    </source>
</evidence>
<keyword evidence="6" id="KW-1185">Reference proteome</keyword>
<protein>
    <submittedName>
        <fullName evidence="5">TRAP transporter substrate-binding protein DctP</fullName>
    </submittedName>
</protein>
<dbReference type="InterPro" id="IPR038404">
    <property type="entry name" value="TRAP_DctP_sf"/>
</dbReference>
<dbReference type="InterPro" id="IPR018389">
    <property type="entry name" value="DctP_fam"/>
</dbReference>
<reference evidence="5 6" key="1">
    <citation type="submission" date="2024-03" db="EMBL/GenBank/DDBJ databases">
        <title>High-quality draft genome sequencing of Tistrella sp. BH-R2-4.</title>
        <authorList>
            <person name="Dong C."/>
        </authorList>
    </citation>
    <scope>NUCLEOTIDE SEQUENCE [LARGE SCALE GENOMIC DNA]</scope>
    <source>
        <strain evidence="5 6">BH-R2-4</strain>
    </source>
</reference>
<feature type="chain" id="PRO_5046867801" evidence="4">
    <location>
        <begin position="24"/>
        <end position="354"/>
    </location>
</feature>
<dbReference type="Proteomes" id="UP001413721">
    <property type="component" value="Unassembled WGS sequence"/>
</dbReference>
<accession>A0ABU9YLL5</accession>
<dbReference type="RefSeq" id="WP_345933171.1">
    <property type="nucleotide sequence ID" value="NZ_JBBKTV010000004.1"/>
</dbReference>
<keyword evidence="2" id="KW-0813">Transport</keyword>
<dbReference type="PANTHER" id="PTHR33376">
    <property type="match status" value="1"/>
</dbReference>
<dbReference type="NCBIfam" id="NF037995">
    <property type="entry name" value="TRAP_S1"/>
    <property type="match status" value="1"/>
</dbReference>
<feature type="signal peptide" evidence="4">
    <location>
        <begin position="1"/>
        <end position="23"/>
    </location>
</feature>
<comment type="caution">
    <text evidence="5">The sequence shown here is derived from an EMBL/GenBank/DDBJ whole genome shotgun (WGS) entry which is preliminary data.</text>
</comment>
<dbReference type="Gene3D" id="3.40.190.170">
    <property type="entry name" value="Bacterial extracellular solute-binding protein, family 7"/>
    <property type="match status" value="1"/>
</dbReference>
<gene>
    <name evidence="5" type="primary">dctP</name>
    <name evidence="5" type="ORF">WG926_14950</name>
</gene>
<dbReference type="Pfam" id="PF03480">
    <property type="entry name" value="DctP"/>
    <property type="match status" value="1"/>
</dbReference>